<accession>A0AAV5TRG3</accession>
<evidence type="ECO:0000256" key="5">
    <source>
        <dbReference type="SAM" id="MobiDB-lite"/>
    </source>
</evidence>
<proteinExistence type="predicted"/>
<evidence type="ECO:0000256" key="2">
    <source>
        <dbReference type="ARBA" id="ARBA00022801"/>
    </source>
</evidence>
<keyword evidence="2" id="KW-0378">Hydrolase</keyword>
<dbReference type="SUPFAM" id="SSF52540">
    <property type="entry name" value="P-loop containing nucleoside triphosphate hydrolases"/>
    <property type="match status" value="1"/>
</dbReference>
<keyword evidence="1" id="KW-0547">Nucleotide-binding</keyword>
<dbReference type="PANTHER" id="PTHR43788:SF16">
    <property type="entry name" value="HELICASE WITH ZINC FINGER 2"/>
    <property type="match status" value="1"/>
</dbReference>
<dbReference type="EMBL" id="BTSX01000004">
    <property type="protein sequence ID" value="GMS97075.1"/>
    <property type="molecule type" value="Genomic_DNA"/>
</dbReference>
<gene>
    <name evidence="6" type="ORF">PENTCL1PPCAC_19250</name>
</gene>
<dbReference type="Gene3D" id="3.40.50.300">
    <property type="entry name" value="P-loop containing nucleotide triphosphate hydrolases"/>
    <property type="match status" value="1"/>
</dbReference>
<dbReference type="PANTHER" id="PTHR43788">
    <property type="entry name" value="DNA2/NAM7 HELICASE FAMILY MEMBER"/>
    <property type="match status" value="1"/>
</dbReference>
<name>A0AAV5TRG3_9BILA</name>
<dbReference type="Proteomes" id="UP001432027">
    <property type="component" value="Unassembled WGS sequence"/>
</dbReference>
<evidence type="ECO:0000313" key="6">
    <source>
        <dbReference type="EMBL" id="GMS97075.1"/>
    </source>
</evidence>
<sequence length="243" mass="27549">MPRRPRRHSPQRRSVTRRPPVRRRGGPRIVAVHSACGTGATLTAAAMAAEVARNRDATAGVPGSGGVQLLLAQRNFAVDLVGDKLKKMTYSHGRTVYSMKLTKMLNPHDPAPFDFFDLMNTAKLEEWKSGKVKMVARDNYFHTREECLTHHKQEYENGLDPENLLSTVETVLQELYTPSKLCSALGRVDRIIIDEAATLSEAAMFCIMRRFPNVRLIRFTIQLELLCLETIVFFLPSCMMRRF</sequence>
<dbReference type="GO" id="GO:0043139">
    <property type="term" value="F:5'-3' DNA helicase activity"/>
    <property type="evidence" value="ECO:0007669"/>
    <property type="project" value="TreeGrafter"/>
</dbReference>
<keyword evidence="7" id="KW-1185">Reference proteome</keyword>
<keyword evidence="3" id="KW-0347">Helicase</keyword>
<protein>
    <recommendedName>
        <fullName evidence="8">DNA helicase</fullName>
    </recommendedName>
</protein>
<organism evidence="6 7">
    <name type="scientific">Pristionchus entomophagus</name>
    <dbReference type="NCBI Taxonomy" id="358040"/>
    <lineage>
        <taxon>Eukaryota</taxon>
        <taxon>Metazoa</taxon>
        <taxon>Ecdysozoa</taxon>
        <taxon>Nematoda</taxon>
        <taxon>Chromadorea</taxon>
        <taxon>Rhabditida</taxon>
        <taxon>Rhabditina</taxon>
        <taxon>Diplogasteromorpha</taxon>
        <taxon>Diplogasteroidea</taxon>
        <taxon>Neodiplogasteridae</taxon>
        <taxon>Pristionchus</taxon>
    </lineage>
</organism>
<evidence type="ECO:0000256" key="4">
    <source>
        <dbReference type="ARBA" id="ARBA00022840"/>
    </source>
</evidence>
<dbReference type="InterPro" id="IPR050534">
    <property type="entry name" value="Coronavir_polyprotein_1ab"/>
</dbReference>
<reference evidence="6" key="1">
    <citation type="submission" date="2023-10" db="EMBL/GenBank/DDBJ databases">
        <title>Genome assembly of Pristionchus species.</title>
        <authorList>
            <person name="Yoshida K."/>
            <person name="Sommer R.J."/>
        </authorList>
    </citation>
    <scope>NUCLEOTIDE SEQUENCE</scope>
    <source>
        <strain evidence="6">RS0144</strain>
    </source>
</reference>
<dbReference type="InterPro" id="IPR027417">
    <property type="entry name" value="P-loop_NTPase"/>
</dbReference>
<dbReference type="AlphaFoldDB" id="A0AAV5TRG3"/>
<comment type="caution">
    <text evidence="6">The sequence shown here is derived from an EMBL/GenBank/DDBJ whole genome shotgun (WGS) entry which is preliminary data.</text>
</comment>
<keyword evidence="4" id="KW-0067">ATP-binding</keyword>
<evidence type="ECO:0000313" key="7">
    <source>
        <dbReference type="Proteomes" id="UP001432027"/>
    </source>
</evidence>
<dbReference type="GO" id="GO:0016787">
    <property type="term" value="F:hydrolase activity"/>
    <property type="evidence" value="ECO:0007669"/>
    <property type="project" value="UniProtKB-KW"/>
</dbReference>
<dbReference type="GO" id="GO:0005524">
    <property type="term" value="F:ATP binding"/>
    <property type="evidence" value="ECO:0007669"/>
    <property type="project" value="UniProtKB-KW"/>
</dbReference>
<feature type="non-terminal residue" evidence="6">
    <location>
        <position position="243"/>
    </location>
</feature>
<evidence type="ECO:0008006" key="8">
    <source>
        <dbReference type="Google" id="ProtNLM"/>
    </source>
</evidence>
<evidence type="ECO:0000256" key="1">
    <source>
        <dbReference type="ARBA" id="ARBA00022741"/>
    </source>
</evidence>
<feature type="region of interest" description="Disordered" evidence="5">
    <location>
        <begin position="1"/>
        <end position="26"/>
    </location>
</feature>
<evidence type="ECO:0000256" key="3">
    <source>
        <dbReference type="ARBA" id="ARBA00022806"/>
    </source>
</evidence>